<dbReference type="GO" id="GO:0004132">
    <property type="term" value="F:dCMP deaminase activity"/>
    <property type="evidence" value="ECO:0007669"/>
    <property type="project" value="TreeGrafter"/>
</dbReference>
<dbReference type="GO" id="GO:0005737">
    <property type="term" value="C:cytoplasm"/>
    <property type="evidence" value="ECO:0007669"/>
    <property type="project" value="TreeGrafter"/>
</dbReference>
<sequence length="173" mass="19418">MDKKLPKKFKKRTRLSWDEFFMDIAVTATNRISCIYVKAVAIFVDDLHRIISIGYNGPTRGDIHCNEVGCLKVHGDPITGKIKRCNGIHAEINAIINSGDVNQLRGSTLYITVFPCYDCMKALNNLGVKKIIYLNDYLRILDGSNGKATTAEPEARELAEKRGIIIEKFKKGN</sequence>
<dbReference type="EMBL" id="LBSM01000014">
    <property type="protein sequence ID" value="KKQ17883.1"/>
    <property type="molecule type" value="Genomic_DNA"/>
</dbReference>
<dbReference type="InterPro" id="IPR015517">
    <property type="entry name" value="dCMP_deaminase-rel"/>
</dbReference>
<dbReference type="Proteomes" id="UP000034508">
    <property type="component" value="Unassembled WGS sequence"/>
</dbReference>
<dbReference type="GO" id="GO:0008270">
    <property type="term" value="F:zinc ion binding"/>
    <property type="evidence" value="ECO:0007669"/>
    <property type="project" value="InterPro"/>
</dbReference>
<comment type="caution">
    <text evidence="6">The sequence shown here is derived from an EMBL/GenBank/DDBJ whole genome shotgun (WGS) entry which is preliminary data.</text>
</comment>
<proteinExistence type="inferred from homology"/>
<protein>
    <submittedName>
        <fullName evidence="6">Transcriptional regulator, TetR family protein</fullName>
    </submittedName>
</protein>
<accession>A0A0G0FFK8</accession>
<evidence type="ECO:0000313" key="7">
    <source>
        <dbReference type="Proteomes" id="UP000034508"/>
    </source>
</evidence>
<evidence type="ECO:0000256" key="1">
    <source>
        <dbReference type="ARBA" id="ARBA00006576"/>
    </source>
</evidence>
<reference evidence="6 7" key="1">
    <citation type="journal article" date="2015" name="Nature">
        <title>rRNA introns, odd ribosomes, and small enigmatic genomes across a large radiation of phyla.</title>
        <authorList>
            <person name="Brown C.T."/>
            <person name="Hug L.A."/>
            <person name="Thomas B.C."/>
            <person name="Sharon I."/>
            <person name="Castelle C.J."/>
            <person name="Singh A."/>
            <person name="Wilkins M.J."/>
            <person name="Williams K.H."/>
            <person name="Banfield J.F."/>
        </authorList>
    </citation>
    <scope>NUCLEOTIDE SEQUENCE [LARGE SCALE GENOMIC DNA]</scope>
</reference>
<evidence type="ECO:0000259" key="5">
    <source>
        <dbReference type="PROSITE" id="PS51747"/>
    </source>
</evidence>
<dbReference type="InterPro" id="IPR016192">
    <property type="entry name" value="APOBEC/CMP_deaminase_Zn-bd"/>
</dbReference>
<dbReference type="Pfam" id="PF00383">
    <property type="entry name" value="dCMP_cyt_deam_1"/>
    <property type="match status" value="1"/>
</dbReference>
<dbReference type="PROSITE" id="PS51747">
    <property type="entry name" value="CYT_DCMP_DEAMINASES_2"/>
    <property type="match status" value="1"/>
</dbReference>
<evidence type="ECO:0000256" key="3">
    <source>
        <dbReference type="ARBA" id="ARBA00022801"/>
    </source>
</evidence>
<dbReference type="Gene3D" id="3.40.140.10">
    <property type="entry name" value="Cytidine Deaminase, domain 2"/>
    <property type="match status" value="1"/>
</dbReference>
<evidence type="ECO:0000313" key="6">
    <source>
        <dbReference type="EMBL" id="KKQ17883.1"/>
    </source>
</evidence>
<dbReference type="PANTHER" id="PTHR11086">
    <property type="entry name" value="DEOXYCYTIDYLATE DEAMINASE-RELATED"/>
    <property type="match status" value="1"/>
</dbReference>
<dbReference type="PANTHER" id="PTHR11086:SF18">
    <property type="entry name" value="DEOXYCYTIDYLATE DEAMINASE"/>
    <property type="match status" value="1"/>
</dbReference>
<dbReference type="SUPFAM" id="SSF53927">
    <property type="entry name" value="Cytidine deaminase-like"/>
    <property type="match status" value="1"/>
</dbReference>
<keyword evidence="2" id="KW-0479">Metal-binding</keyword>
<keyword evidence="3" id="KW-0378">Hydrolase</keyword>
<keyword evidence="4" id="KW-0862">Zinc</keyword>
<dbReference type="InterPro" id="IPR002125">
    <property type="entry name" value="CMP_dCMP_dom"/>
</dbReference>
<organism evidence="6 7">
    <name type="scientific">Berkelbacteria bacterium GW2011_GWA1_36_9</name>
    <dbReference type="NCBI Taxonomy" id="1618331"/>
    <lineage>
        <taxon>Bacteria</taxon>
        <taxon>Candidatus Berkelbacteria</taxon>
    </lineage>
</organism>
<comment type="similarity">
    <text evidence="1">Belongs to the cytidine and deoxycytidylate deaminase family.</text>
</comment>
<dbReference type="AlphaFoldDB" id="A0A0G0FFK8"/>
<evidence type="ECO:0000256" key="2">
    <source>
        <dbReference type="ARBA" id="ARBA00022723"/>
    </source>
</evidence>
<dbReference type="InterPro" id="IPR016193">
    <property type="entry name" value="Cytidine_deaminase-like"/>
</dbReference>
<dbReference type="PROSITE" id="PS00903">
    <property type="entry name" value="CYT_DCMP_DEAMINASES_1"/>
    <property type="match status" value="1"/>
</dbReference>
<gene>
    <name evidence="6" type="ORF">US31_C0014G0019</name>
</gene>
<evidence type="ECO:0000256" key="4">
    <source>
        <dbReference type="ARBA" id="ARBA00022833"/>
    </source>
</evidence>
<name>A0A0G0FFK8_9BACT</name>
<feature type="domain" description="CMP/dCMP-type deaminase" evidence="5">
    <location>
        <begin position="16"/>
        <end position="148"/>
    </location>
</feature>